<gene>
    <name evidence="5" type="ORF">Tci_050187</name>
</gene>
<sequence length="2069" mass="235063">MCMHGDKNDEKSRIRRYSIFVPSYIVVVVVKEAACTCVLSKSWLHAWTTIPMLRFNQSIMLLKQLDDYINLIDRTLLRYFEHDIPVASFDLKFIIKDQESASLVEKMIEQWIRGLAPKRCFNELCITYTDECWRIIKFTLPDEIFSGVNITTISVTVERGYHNAVEMCRNPVINCVSLQVLELLHVNTSEEVREAPSLSSGFDIEISYQSNDIVVPLDIDIDNLRRKVPYPATNVRQLLVEIDFEERMEEGARSSLQIRAPELDDFPELIHRIQSLLPVKEGLRTCVLSKTCLQLWSTIPTLSVSLRVLDLYKVNLSEWVLDNLLSTCILLEKISLSSVPGLGKVKVKNLMWLRELRIATRDVGEHLDIKHAPSLRLFYICYRFQINALQLLTFTMDSLKNLRELGLCGEFVEDHAFLDMIKSKFPLLEILTLEIQCFSMETLSITSGSLKRLILRLLDKRPINIQPWRVFGPVPTFAHLSPISHCLRAFADACVLLSMVLDTTGVMAGCVQNEGIEFPGTKEVSLSEGRTHEGDTNDVPIALGEVEEENGYVVPISRVIVHTGRYIVPTGRVIVATGRYVVPAGTTYLPVATITIPVGTIYLPVETITLPVGTIYLRVCEVVVGKVSRIKGSHNYKIEQPSAAHFRDVLGVVATLGKVNDDYLRRRVKMVPWAKVYRFVFRLQYTAFDHLKQGLLDGQIGNLEPLSALDAFLLGNEVNILKSINEGPFRMGTLRETLTEGAEGALHLGPERPRVYSDLTSEENDRMQLNSKFVNNMLPKWDRFVIAVKLNRGLWDSNYDQLYAYLKQYEAHANENKIMLDRFTQHIVDPLALMSNVANQQHYPQSSTTPPFTYVQPHLADTTHLDLRLSPTDNLIENLTNTLALLTQSYKTYLPQTNNQLRTSSNPKNQAKIQDGKNRVEYANPGQARQIKCYNCNGIVYIARNYTQPKRPQNSKYFKDKMFLMQAHENGVTLDEEQLLFIAGGQDNVVDDDVNKQHIQDLALNVDNVFQADDCDAFDSNVDEAPTAQTMFMANLSSAYLVYDEAGPSYDSDVLSEYVKDNAVQVVQSNVSVVPIDSYMMILNDMHGPPAQHVYVTTQTKEENLKKELHYVKMQLASTINHNKSMVEEVTYLKKVFKQKENQYLEEFLDMKSLKEKVEDKLFKQDQSLQTVHMLCKPKPYYDEQIKAAIGYTSRLGLARTKQVQPSLYNGHEIIKTDHVSVIVHNSEDTLEIAEITRKKMNEKMKTPLFSEMHDAHTMVQARCLELETELSKLKDKIQKDDHDVMTTALLTENENLKVQINAKLKCVTIDFVTPKVLAPGMYAIDVEPIPSRLRNNREVHLDYLKHLKESVATLHEIVEEAKVERPLDSSVASACLYTKHSQELLEYVIGTCPKDFNKRDKKQATTPLNRKKQVTFTDQCETSNTNTHKHVEQQITQKTNVLVLPSTGVDSCTDASGSKPRSNTKKNRISPAKSVNKKTLEDHSRTNKSYLQKPNRVDSSISSKRTVINSNSNSVCQRWDRSRLKNFVKKFIGTIRFGNDHFDAIMGYGDYVVGDSVISRVYYLKGQGHNLFSVGQFCDSDMEVAFRKHSCYVRDSDGVEIIKEVIATACYTQNRSLIHTHHNKTPYELVHNKKPDLTFLRIFGALCYPTNNSEDLGKLQPTADIGIFFCCAPSGKGYRIYNKQTQRYIETIHVQFDELSEPMAPVQLNLKILFKPMFDEYLEPPRVDRPVSPALAVPVPANLAGTPSSTTIDQDAPSLSHSPSSSALQSPCLHQGVAAESALMDENLFAHVDNNTFINIFASEPTSAASSSGDATLKWIYKVKLDEYDDVMKNRARLVAKGYRQEEGIDFVESFSLVAHIEAIRIFITNAASKNMTIYQMDVKTTFLNGELKEKVYVSQLESFIDLDHPTHVYRLKKALYGLKQAPRAWYDTLSRILLDNKFSKGAAEYIAMSGCCAQILWMRSQLTDYGFAINKIPMYCDNCSAIALCCNNVQHSRSKHIDIRHHFIQEQVEKGVVELFFVTTDYQLADIFTKALPTERFEFLLLRLGMNSMSLETLKRLQEGEEE</sequence>
<dbReference type="Pfam" id="PF07727">
    <property type="entry name" value="RVT_2"/>
    <property type="match status" value="1"/>
</dbReference>
<feature type="region of interest" description="Disordered" evidence="2">
    <location>
        <begin position="1747"/>
        <end position="1768"/>
    </location>
</feature>
<name>A0A6L2MXU0_TANCI</name>
<dbReference type="InterPro" id="IPR057670">
    <property type="entry name" value="SH3_retrovirus"/>
</dbReference>
<dbReference type="PANTHER" id="PTHR31639:SF42">
    <property type="entry name" value="OS02G0160200 PROTEIN"/>
    <property type="match status" value="1"/>
</dbReference>
<keyword evidence="1" id="KW-0175">Coiled coil</keyword>
<evidence type="ECO:0000313" key="5">
    <source>
        <dbReference type="EMBL" id="GEU78209.1"/>
    </source>
</evidence>
<protein>
    <submittedName>
        <fullName evidence="5">Uncharacterized protein</fullName>
    </submittedName>
</protein>
<dbReference type="InterPro" id="IPR032675">
    <property type="entry name" value="LRR_dom_sf"/>
</dbReference>
<dbReference type="SUPFAM" id="SSF52047">
    <property type="entry name" value="RNI-like"/>
    <property type="match status" value="1"/>
</dbReference>
<dbReference type="InterPro" id="IPR013103">
    <property type="entry name" value="RVT_2"/>
</dbReference>
<feature type="coiled-coil region" evidence="1">
    <location>
        <begin position="1224"/>
        <end position="1284"/>
    </location>
</feature>
<reference evidence="5" key="1">
    <citation type="journal article" date="2019" name="Sci. Rep.">
        <title>Draft genome of Tanacetum cinerariifolium, the natural source of mosquito coil.</title>
        <authorList>
            <person name="Yamashiro T."/>
            <person name="Shiraishi A."/>
            <person name="Satake H."/>
            <person name="Nakayama K."/>
        </authorList>
    </citation>
    <scope>NUCLEOTIDE SEQUENCE</scope>
</reference>
<dbReference type="EMBL" id="BKCJ010007627">
    <property type="protein sequence ID" value="GEU78209.1"/>
    <property type="molecule type" value="Genomic_DNA"/>
</dbReference>
<dbReference type="PANTHER" id="PTHR31639">
    <property type="entry name" value="F-BOX PROTEIN-LIKE"/>
    <property type="match status" value="1"/>
</dbReference>
<evidence type="ECO:0000256" key="1">
    <source>
        <dbReference type="SAM" id="Coils"/>
    </source>
</evidence>
<comment type="caution">
    <text evidence="5">The sequence shown here is derived from an EMBL/GenBank/DDBJ whole genome shotgun (WGS) entry which is preliminary data.</text>
</comment>
<feature type="compositionally biased region" description="Low complexity" evidence="2">
    <location>
        <begin position="1758"/>
        <end position="1768"/>
    </location>
</feature>
<feature type="domain" description="Retroviral polymerase SH3-like" evidence="4">
    <location>
        <begin position="1647"/>
        <end position="1700"/>
    </location>
</feature>
<evidence type="ECO:0000259" key="3">
    <source>
        <dbReference type="Pfam" id="PF07727"/>
    </source>
</evidence>
<dbReference type="Pfam" id="PF25597">
    <property type="entry name" value="SH3_retrovirus"/>
    <property type="match status" value="1"/>
</dbReference>
<feature type="region of interest" description="Disordered" evidence="2">
    <location>
        <begin position="1452"/>
        <end position="1504"/>
    </location>
</feature>
<feature type="compositionally biased region" description="Polar residues" evidence="2">
    <location>
        <begin position="1452"/>
        <end position="1462"/>
    </location>
</feature>
<feature type="compositionally biased region" description="Polar residues" evidence="2">
    <location>
        <begin position="1488"/>
        <end position="1504"/>
    </location>
</feature>
<evidence type="ECO:0000256" key="2">
    <source>
        <dbReference type="SAM" id="MobiDB-lite"/>
    </source>
</evidence>
<dbReference type="CDD" id="cd09272">
    <property type="entry name" value="RNase_HI_RT_Ty1"/>
    <property type="match status" value="1"/>
</dbReference>
<accession>A0A6L2MXU0</accession>
<evidence type="ECO:0000259" key="4">
    <source>
        <dbReference type="Pfam" id="PF25597"/>
    </source>
</evidence>
<feature type="domain" description="Reverse transcriptase Ty1/copia-type" evidence="3">
    <location>
        <begin position="1817"/>
        <end position="1950"/>
    </location>
</feature>
<organism evidence="5">
    <name type="scientific">Tanacetum cinerariifolium</name>
    <name type="common">Dalmatian daisy</name>
    <name type="synonym">Chrysanthemum cinerariifolium</name>
    <dbReference type="NCBI Taxonomy" id="118510"/>
    <lineage>
        <taxon>Eukaryota</taxon>
        <taxon>Viridiplantae</taxon>
        <taxon>Streptophyta</taxon>
        <taxon>Embryophyta</taxon>
        <taxon>Tracheophyta</taxon>
        <taxon>Spermatophyta</taxon>
        <taxon>Magnoliopsida</taxon>
        <taxon>eudicotyledons</taxon>
        <taxon>Gunneridae</taxon>
        <taxon>Pentapetalae</taxon>
        <taxon>asterids</taxon>
        <taxon>campanulids</taxon>
        <taxon>Asterales</taxon>
        <taxon>Asteraceae</taxon>
        <taxon>Asteroideae</taxon>
        <taxon>Anthemideae</taxon>
        <taxon>Anthemidinae</taxon>
        <taxon>Tanacetum</taxon>
    </lineage>
</organism>
<proteinExistence type="predicted"/>
<dbReference type="Gene3D" id="3.80.10.10">
    <property type="entry name" value="Ribonuclease Inhibitor"/>
    <property type="match status" value="1"/>
</dbReference>